<comment type="caution">
    <text evidence="2">The sequence shown here is derived from an EMBL/GenBank/DDBJ whole genome shotgun (WGS) entry which is preliminary data.</text>
</comment>
<dbReference type="CDD" id="cd09272">
    <property type="entry name" value="RNase_HI_RT_Ty1"/>
    <property type="match status" value="1"/>
</dbReference>
<reference evidence="2" key="2">
    <citation type="submission" date="2022-01" db="EMBL/GenBank/DDBJ databases">
        <authorList>
            <person name="Yamashiro T."/>
            <person name="Shiraishi A."/>
            <person name="Satake H."/>
            <person name="Nakayama K."/>
        </authorList>
    </citation>
    <scope>NUCLEOTIDE SEQUENCE</scope>
</reference>
<feature type="compositionally biased region" description="Basic and acidic residues" evidence="1">
    <location>
        <begin position="672"/>
        <end position="689"/>
    </location>
</feature>
<feature type="compositionally biased region" description="Low complexity" evidence="1">
    <location>
        <begin position="397"/>
        <end position="406"/>
    </location>
</feature>
<sequence>MRSQLTNYGLVFNKIPLFCDNKSAIALCCNNVQHSRSKNIDIRHHFIKERVENGVVELYFVRTGYQLADIFTTPLARERLEFLIKKLGIQSMSPETLKKLADEEEDAPRIQVPFTKRVKISSTNVRLETIVPQKEETFQEVIDLVKNSLCFKAFIISADASEIFMQQFWYSIKKVQGTYSYEFLLTTKKCVVNADVFRTILDICPRVEGVNFTDVPDADTTLAFLIKLRYKGLLYKHTNMFLDHMHQPWRTLAAIINNCLSRKTSSNDKLRRRRDQDVKICHFPDSPRLPIPETMLTEAIKQSESYQMFIKYSTGQIPFKKSRGKEAEAARQVHATHARIVTESVPEPTKRIKSGYVTFDPPKKLKGVPSLTPEEQEVADIMQALKESKKTSNRQPSTGGSSEGTGTIPGVPEECTVVSVTSSEGTGTKLGVPNEEKDITKENVILEWGLEQETEYSEEDKLDDEEKDDKEGDVDDEDDETESDEDDIYKYNICVRKDEDEEMLNAEVEDSNKGDEEVTDAAKADVEKTSEVKDDTKKTELPPTSSSLSMSLGFGDQFLKLSSDSSLVSTSPSMLSVPVSVIFEPTVLTPVQESPLIATITTLFPLSVSTTPSLRVAKLEKDVFELKKIDLSAKALASLKTQVPSVVDNYLGSKQIPKLPKKQTPTVDLEQGSEKSASKILKIKKEQDE</sequence>
<feature type="region of interest" description="Disordered" evidence="1">
    <location>
        <begin position="658"/>
        <end position="689"/>
    </location>
</feature>
<evidence type="ECO:0000313" key="2">
    <source>
        <dbReference type="EMBL" id="GJT83445.1"/>
    </source>
</evidence>
<reference evidence="2" key="1">
    <citation type="journal article" date="2022" name="Int. J. Mol. Sci.">
        <title>Draft Genome of Tanacetum Coccineum: Genomic Comparison of Closely Related Tanacetum-Family Plants.</title>
        <authorList>
            <person name="Yamashiro T."/>
            <person name="Shiraishi A."/>
            <person name="Nakayama K."/>
            <person name="Satake H."/>
        </authorList>
    </citation>
    <scope>NUCLEOTIDE SEQUENCE</scope>
</reference>
<protein>
    <submittedName>
        <fullName evidence="2">Uncharacterized protein</fullName>
    </submittedName>
</protein>
<keyword evidence="3" id="KW-1185">Reference proteome</keyword>
<accession>A0ABQ5H814</accession>
<gene>
    <name evidence="2" type="ORF">Tco_1057787</name>
</gene>
<feature type="region of interest" description="Disordered" evidence="1">
    <location>
        <begin position="387"/>
        <end position="412"/>
    </location>
</feature>
<dbReference type="Proteomes" id="UP001151760">
    <property type="component" value="Unassembled WGS sequence"/>
</dbReference>
<feature type="compositionally biased region" description="Acidic residues" evidence="1">
    <location>
        <begin position="450"/>
        <end position="487"/>
    </location>
</feature>
<feature type="region of interest" description="Disordered" evidence="1">
    <location>
        <begin position="443"/>
        <end position="547"/>
    </location>
</feature>
<feature type="compositionally biased region" description="Basic and acidic residues" evidence="1">
    <location>
        <begin position="510"/>
        <end position="540"/>
    </location>
</feature>
<evidence type="ECO:0000313" key="3">
    <source>
        <dbReference type="Proteomes" id="UP001151760"/>
    </source>
</evidence>
<feature type="compositionally biased region" description="Acidic residues" evidence="1">
    <location>
        <begin position="499"/>
        <end position="509"/>
    </location>
</feature>
<evidence type="ECO:0000256" key="1">
    <source>
        <dbReference type="SAM" id="MobiDB-lite"/>
    </source>
</evidence>
<organism evidence="2 3">
    <name type="scientific">Tanacetum coccineum</name>
    <dbReference type="NCBI Taxonomy" id="301880"/>
    <lineage>
        <taxon>Eukaryota</taxon>
        <taxon>Viridiplantae</taxon>
        <taxon>Streptophyta</taxon>
        <taxon>Embryophyta</taxon>
        <taxon>Tracheophyta</taxon>
        <taxon>Spermatophyta</taxon>
        <taxon>Magnoliopsida</taxon>
        <taxon>eudicotyledons</taxon>
        <taxon>Gunneridae</taxon>
        <taxon>Pentapetalae</taxon>
        <taxon>asterids</taxon>
        <taxon>campanulids</taxon>
        <taxon>Asterales</taxon>
        <taxon>Asteraceae</taxon>
        <taxon>Asteroideae</taxon>
        <taxon>Anthemideae</taxon>
        <taxon>Anthemidinae</taxon>
        <taxon>Tanacetum</taxon>
    </lineage>
</organism>
<proteinExistence type="predicted"/>
<dbReference type="EMBL" id="BQNB010019263">
    <property type="protein sequence ID" value="GJT83445.1"/>
    <property type="molecule type" value="Genomic_DNA"/>
</dbReference>
<name>A0ABQ5H814_9ASTR</name>